<gene>
    <name evidence="1" type="ORF">D8674_026422</name>
</gene>
<sequence>MEKSGLSSKEEIKRINEDVYARLMTVVELTVNESGRKRSSPSIGESSIEKKSMISSIAHGEKTEIAEFESLKPATSKEAKTLAEKIAQHRALSCPRCIGLEIK</sequence>
<reference evidence="1 2" key="3">
    <citation type="submission" date="2019-11" db="EMBL/GenBank/DDBJ databases">
        <title>A de novo genome assembly of a pear dwarfing rootstock.</title>
        <authorList>
            <person name="Wang F."/>
            <person name="Wang J."/>
            <person name="Li S."/>
            <person name="Zhang Y."/>
            <person name="Fang M."/>
            <person name="Ma L."/>
            <person name="Zhao Y."/>
            <person name="Jiang S."/>
        </authorList>
    </citation>
    <scope>NUCLEOTIDE SEQUENCE [LARGE SCALE GENOMIC DNA]</scope>
    <source>
        <strain evidence="1">S2</strain>
        <tissue evidence="1">Leaf</tissue>
    </source>
</reference>
<evidence type="ECO:0000313" key="2">
    <source>
        <dbReference type="Proteomes" id="UP000327157"/>
    </source>
</evidence>
<keyword evidence="2" id="KW-1185">Reference proteome</keyword>
<reference evidence="2" key="2">
    <citation type="submission" date="2019-10" db="EMBL/GenBank/DDBJ databases">
        <title>A de novo genome assembly of a pear dwarfing rootstock.</title>
        <authorList>
            <person name="Wang F."/>
            <person name="Wang J."/>
            <person name="Li S."/>
            <person name="Zhang Y."/>
            <person name="Fang M."/>
            <person name="Ma L."/>
            <person name="Zhao Y."/>
            <person name="Jiang S."/>
        </authorList>
    </citation>
    <scope>NUCLEOTIDE SEQUENCE [LARGE SCALE GENOMIC DNA]</scope>
</reference>
<evidence type="ECO:0000313" key="1">
    <source>
        <dbReference type="EMBL" id="KAB2635888.1"/>
    </source>
</evidence>
<reference evidence="1 2" key="1">
    <citation type="submission" date="2019-09" db="EMBL/GenBank/DDBJ databases">
        <authorList>
            <person name="Ou C."/>
        </authorList>
    </citation>
    <scope>NUCLEOTIDE SEQUENCE [LARGE SCALE GENOMIC DNA]</scope>
    <source>
        <strain evidence="1">S2</strain>
        <tissue evidence="1">Leaf</tissue>
    </source>
</reference>
<comment type="caution">
    <text evidence="1">The sequence shown here is derived from an EMBL/GenBank/DDBJ whole genome shotgun (WGS) entry which is preliminary data.</text>
</comment>
<dbReference type="EMBL" id="SMOL01000004">
    <property type="protein sequence ID" value="KAB2635888.1"/>
    <property type="molecule type" value="Genomic_DNA"/>
</dbReference>
<accession>A0A5N5I7W3</accession>
<name>A0A5N5I7W3_9ROSA</name>
<protein>
    <submittedName>
        <fullName evidence="1">Uncharacterized protein</fullName>
    </submittedName>
</protein>
<dbReference type="AlphaFoldDB" id="A0A5N5I7W3"/>
<organism evidence="1 2">
    <name type="scientific">Pyrus ussuriensis x Pyrus communis</name>
    <dbReference type="NCBI Taxonomy" id="2448454"/>
    <lineage>
        <taxon>Eukaryota</taxon>
        <taxon>Viridiplantae</taxon>
        <taxon>Streptophyta</taxon>
        <taxon>Embryophyta</taxon>
        <taxon>Tracheophyta</taxon>
        <taxon>Spermatophyta</taxon>
        <taxon>Magnoliopsida</taxon>
        <taxon>eudicotyledons</taxon>
        <taxon>Gunneridae</taxon>
        <taxon>Pentapetalae</taxon>
        <taxon>rosids</taxon>
        <taxon>fabids</taxon>
        <taxon>Rosales</taxon>
        <taxon>Rosaceae</taxon>
        <taxon>Amygdaloideae</taxon>
        <taxon>Maleae</taxon>
        <taxon>Pyrus</taxon>
    </lineage>
</organism>
<proteinExistence type="predicted"/>
<dbReference type="Proteomes" id="UP000327157">
    <property type="component" value="Chromosome 5"/>
</dbReference>